<dbReference type="EMBL" id="JAGKQM010000001">
    <property type="protein sequence ID" value="KAH0942026.1"/>
    <property type="molecule type" value="Genomic_DNA"/>
</dbReference>
<dbReference type="Proteomes" id="UP000824890">
    <property type="component" value="Unassembled WGS sequence"/>
</dbReference>
<gene>
    <name evidence="1" type="ORF">HID58_001663</name>
</gene>
<name>A0ABQ8EKC0_BRANA</name>
<organism evidence="1 2">
    <name type="scientific">Brassica napus</name>
    <name type="common">Rape</name>
    <dbReference type="NCBI Taxonomy" id="3708"/>
    <lineage>
        <taxon>Eukaryota</taxon>
        <taxon>Viridiplantae</taxon>
        <taxon>Streptophyta</taxon>
        <taxon>Embryophyta</taxon>
        <taxon>Tracheophyta</taxon>
        <taxon>Spermatophyta</taxon>
        <taxon>Magnoliopsida</taxon>
        <taxon>eudicotyledons</taxon>
        <taxon>Gunneridae</taxon>
        <taxon>Pentapetalae</taxon>
        <taxon>rosids</taxon>
        <taxon>malvids</taxon>
        <taxon>Brassicales</taxon>
        <taxon>Brassicaceae</taxon>
        <taxon>Brassiceae</taxon>
        <taxon>Brassica</taxon>
    </lineage>
</organism>
<sequence>YCVRDLLSKEKLLAKLRKRFVSLMLISMLKLELTCVCTFNQNVPQGTLYYEIDWKSRIIAVTDSSYVVLDKLAGTTVGETTDNIEESCATFSLCALDSAEPLKQHIRLITAQKAVLSLLKLFCFILLQI</sequence>
<comment type="caution">
    <text evidence="1">The sequence shown here is derived from an EMBL/GenBank/DDBJ whole genome shotgun (WGS) entry which is preliminary data.</text>
</comment>
<evidence type="ECO:0000313" key="1">
    <source>
        <dbReference type="EMBL" id="KAH0942026.1"/>
    </source>
</evidence>
<protein>
    <submittedName>
        <fullName evidence="1">Uncharacterized protein</fullName>
    </submittedName>
</protein>
<feature type="non-terminal residue" evidence="1">
    <location>
        <position position="1"/>
    </location>
</feature>
<feature type="non-terminal residue" evidence="1">
    <location>
        <position position="129"/>
    </location>
</feature>
<keyword evidence="2" id="KW-1185">Reference proteome</keyword>
<reference evidence="1 2" key="1">
    <citation type="submission" date="2021-05" db="EMBL/GenBank/DDBJ databases">
        <title>Genome Assembly of Synthetic Allotetraploid Brassica napus Reveals Homoeologous Exchanges between Subgenomes.</title>
        <authorList>
            <person name="Davis J.T."/>
        </authorList>
    </citation>
    <scope>NUCLEOTIDE SEQUENCE [LARGE SCALE GENOMIC DNA]</scope>
    <source>
        <strain evidence="2">cv. Da-Ae</strain>
        <tissue evidence="1">Seedling</tissue>
    </source>
</reference>
<evidence type="ECO:0000313" key="2">
    <source>
        <dbReference type="Proteomes" id="UP000824890"/>
    </source>
</evidence>
<accession>A0ABQ8EKC0</accession>
<proteinExistence type="predicted"/>